<evidence type="ECO:0000256" key="1">
    <source>
        <dbReference type="ARBA" id="ARBA00004496"/>
    </source>
</evidence>
<proteinExistence type="predicted"/>
<dbReference type="SMART" id="SM00342">
    <property type="entry name" value="HTH_ARAC"/>
    <property type="match status" value="1"/>
</dbReference>
<dbReference type="InterPro" id="IPR011006">
    <property type="entry name" value="CheY-like_superfamily"/>
</dbReference>
<evidence type="ECO:0000256" key="3">
    <source>
        <dbReference type="ARBA" id="ARBA00022553"/>
    </source>
</evidence>
<evidence type="ECO:0000256" key="5">
    <source>
        <dbReference type="ARBA" id="ARBA00023015"/>
    </source>
</evidence>
<dbReference type="AlphaFoldDB" id="A0A559JNL2"/>
<dbReference type="InterPro" id="IPR009057">
    <property type="entry name" value="Homeodomain-like_sf"/>
</dbReference>
<dbReference type="PANTHER" id="PTHR42713:SF3">
    <property type="entry name" value="TRANSCRIPTIONAL REGULATORY PROTEIN HPTR"/>
    <property type="match status" value="1"/>
</dbReference>
<dbReference type="SUPFAM" id="SSF52172">
    <property type="entry name" value="CheY-like"/>
    <property type="match status" value="1"/>
</dbReference>
<reference evidence="11 12" key="1">
    <citation type="submission" date="2019-07" db="EMBL/GenBank/DDBJ databases">
        <authorList>
            <person name="Kim J."/>
        </authorList>
    </citation>
    <scope>NUCLEOTIDE SEQUENCE [LARGE SCALE GENOMIC DNA]</scope>
    <source>
        <strain evidence="11 12">G13</strain>
    </source>
</reference>
<dbReference type="Gene3D" id="3.40.50.2300">
    <property type="match status" value="1"/>
</dbReference>
<dbReference type="GO" id="GO:0003700">
    <property type="term" value="F:DNA-binding transcription factor activity"/>
    <property type="evidence" value="ECO:0007669"/>
    <property type="project" value="InterPro"/>
</dbReference>
<feature type="modified residue" description="4-aspartylphosphate" evidence="8">
    <location>
        <position position="55"/>
    </location>
</feature>
<dbReference type="SMART" id="SM00448">
    <property type="entry name" value="REC"/>
    <property type="match status" value="1"/>
</dbReference>
<sequence length="505" mass="56607">MYNVMIVDDEPFIAEGLIDSVDWSGYGLEVVGSAENGKAALELLRRIAVDILITDISMPVMNGLELIRQAREILPHLKVIILSGFNEFDYLKEGMKLGIENYLLKPVNFQELRSTLSSTVDKLNTVKPERVFGDDEIGILRDNIMLRWLTGRISPQEFSDRLSMLGIELTKPYAAVAIVRSDGERDGYAETERMLAGEESAIVFRDAEDDAVIVFGMNDPDSDRGDAERRLRELAEKETIRSGGIRIALGPAKPVAEAAVSYERARRAQQFFLVAPELSFIDFDRLPVASGTGLPEGSLTWASYAKDLVAKDNAELLRRIAGDFAAIRASENADPVRVKGAAVELIIRIKMETDKLNRPEASEAYRNALERVMNADSLERIEIAVKDAAAFASSSFAGEDMSPVIKQVLRHIEEHYAESLTLKSMGQQFHIHPNYLGQLFHKQTGETFADYINKYRIEKAKKLLLESSLKVNEIARQVGYWEIGYFYKQFKKHVGIVPGEYKGFT</sequence>
<dbReference type="PANTHER" id="PTHR42713">
    <property type="entry name" value="HISTIDINE KINASE-RELATED"/>
    <property type="match status" value="1"/>
</dbReference>
<evidence type="ECO:0000259" key="9">
    <source>
        <dbReference type="PROSITE" id="PS01124"/>
    </source>
</evidence>
<evidence type="ECO:0000256" key="8">
    <source>
        <dbReference type="PROSITE-ProRule" id="PRU00169"/>
    </source>
</evidence>
<gene>
    <name evidence="11" type="ORF">FPZ45_09845</name>
</gene>
<keyword evidence="2" id="KW-0963">Cytoplasm</keyword>
<evidence type="ECO:0000259" key="10">
    <source>
        <dbReference type="PROSITE" id="PS50110"/>
    </source>
</evidence>
<dbReference type="InterPro" id="IPR001789">
    <property type="entry name" value="Sig_transdc_resp-reg_receiver"/>
</dbReference>
<keyword evidence="6" id="KW-0238">DNA-binding</keyword>
<dbReference type="Gene3D" id="1.10.10.60">
    <property type="entry name" value="Homeodomain-like"/>
    <property type="match status" value="2"/>
</dbReference>
<evidence type="ECO:0000313" key="12">
    <source>
        <dbReference type="Proteomes" id="UP000316330"/>
    </source>
</evidence>
<dbReference type="InterPro" id="IPR041522">
    <property type="entry name" value="CdaR_GGDEF"/>
</dbReference>
<comment type="caution">
    <text evidence="11">The sequence shown here is derived from an EMBL/GenBank/DDBJ whole genome shotgun (WGS) entry which is preliminary data.</text>
</comment>
<keyword evidence="7" id="KW-0804">Transcription</keyword>
<dbReference type="SUPFAM" id="SSF46689">
    <property type="entry name" value="Homeodomain-like"/>
    <property type="match status" value="2"/>
</dbReference>
<dbReference type="InterPro" id="IPR018060">
    <property type="entry name" value="HTH_AraC"/>
</dbReference>
<dbReference type="Pfam" id="PF12833">
    <property type="entry name" value="HTH_18"/>
    <property type="match status" value="1"/>
</dbReference>
<evidence type="ECO:0000256" key="7">
    <source>
        <dbReference type="ARBA" id="ARBA00023163"/>
    </source>
</evidence>
<keyword evidence="4" id="KW-0902">Two-component regulatory system</keyword>
<dbReference type="CDD" id="cd17536">
    <property type="entry name" value="REC_YesN-like"/>
    <property type="match status" value="1"/>
</dbReference>
<keyword evidence="3 8" id="KW-0597">Phosphoprotein</keyword>
<evidence type="ECO:0000256" key="2">
    <source>
        <dbReference type="ARBA" id="ARBA00022490"/>
    </source>
</evidence>
<protein>
    <submittedName>
        <fullName evidence="11">Response regulator transcription factor</fullName>
    </submittedName>
</protein>
<dbReference type="GO" id="GO:0043565">
    <property type="term" value="F:sequence-specific DNA binding"/>
    <property type="evidence" value="ECO:0007669"/>
    <property type="project" value="InterPro"/>
</dbReference>
<dbReference type="Pfam" id="PF17853">
    <property type="entry name" value="GGDEF_2"/>
    <property type="match status" value="1"/>
</dbReference>
<dbReference type="GO" id="GO:0000160">
    <property type="term" value="P:phosphorelay signal transduction system"/>
    <property type="evidence" value="ECO:0007669"/>
    <property type="project" value="UniProtKB-KW"/>
</dbReference>
<dbReference type="InterPro" id="IPR051552">
    <property type="entry name" value="HptR"/>
</dbReference>
<evidence type="ECO:0000256" key="4">
    <source>
        <dbReference type="ARBA" id="ARBA00023012"/>
    </source>
</evidence>
<dbReference type="GO" id="GO:0005737">
    <property type="term" value="C:cytoplasm"/>
    <property type="evidence" value="ECO:0007669"/>
    <property type="project" value="UniProtKB-SubCell"/>
</dbReference>
<dbReference type="OrthoDB" id="342399at2"/>
<dbReference type="Proteomes" id="UP000316330">
    <property type="component" value="Unassembled WGS sequence"/>
</dbReference>
<dbReference type="EMBL" id="VNJJ01000004">
    <property type="protein sequence ID" value="TVY01428.1"/>
    <property type="molecule type" value="Genomic_DNA"/>
</dbReference>
<evidence type="ECO:0000256" key="6">
    <source>
        <dbReference type="ARBA" id="ARBA00023125"/>
    </source>
</evidence>
<name>A0A559JNL2_9BACL</name>
<dbReference type="RefSeq" id="WP_144700739.1">
    <property type="nucleotide sequence ID" value="NZ_VNJJ01000004.1"/>
</dbReference>
<keyword evidence="12" id="KW-1185">Reference proteome</keyword>
<feature type="domain" description="HTH araC/xylS-type" evidence="9">
    <location>
        <begin position="406"/>
        <end position="504"/>
    </location>
</feature>
<accession>A0A559JNL2</accession>
<evidence type="ECO:0000313" key="11">
    <source>
        <dbReference type="EMBL" id="TVY01428.1"/>
    </source>
</evidence>
<dbReference type="PROSITE" id="PS01124">
    <property type="entry name" value="HTH_ARAC_FAMILY_2"/>
    <property type="match status" value="1"/>
</dbReference>
<keyword evidence="5" id="KW-0805">Transcription regulation</keyword>
<feature type="domain" description="Response regulatory" evidence="10">
    <location>
        <begin position="3"/>
        <end position="120"/>
    </location>
</feature>
<dbReference type="Pfam" id="PF00072">
    <property type="entry name" value="Response_reg"/>
    <property type="match status" value="1"/>
</dbReference>
<dbReference type="PRINTS" id="PR00032">
    <property type="entry name" value="HTHARAC"/>
</dbReference>
<organism evidence="11 12">
    <name type="scientific">Cohnella terricola</name>
    <dbReference type="NCBI Taxonomy" id="1289167"/>
    <lineage>
        <taxon>Bacteria</taxon>
        <taxon>Bacillati</taxon>
        <taxon>Bacillota</taxon>
        <taxon>Bacilli</taxon>
        <taxon>Bacillales</taxon>
        <taxon>Paenibacillaceae</taxon>
        <taxon>Cohnella</taxon>
    </lineage>
</organism>
<dbReference type="InterPro" id="IPR020449">
    <property type="entry name" value="Tscrpt_reg_AraC-type_HTH"/>
</dbReference>
<comment type="subcellular location">
    <subcellularLocation>
        <location evidence="1">Cytoplasm</location>
    </subcellularLocation>
</comment>
<dbReference type="PROSITE" id="PS50110">
    <property type="entry name" value="RESPONSE_REGULATORY"/>
    <property type="match status" value="1"/>
</dbReference>